<dbReference type="AlphaFoldDB" id="A0A8J2Y311"/>
<comment type="similarity">
    <text evidence="1">Belongs to the short-chain dehydrogenases/reductases (SDR) family.</text>
</comment>
<feature type="region of interest" description="Disordered" evidence="3">
    <location>
        <begin position="205"/>
        <end position="224"/>
    </location>
</feature>
<dbReference type="Gene3D" id="3.40.50.720">
    <property type="entry name" value="NAD(P)-binding Rossmann-like Domain"/>
    <property type="match status" value="1"/>
</dbReference>
<comment type="caution">
    <text evidence="4">The sequence shown here is derived from an EMBL/GenBank/DDBJ whole genome shotgun (WGS) entry which is preliminary data.</text>
</comment>
<dbReference type="InterPro" id="IPR002347">
    <property type="entry name" value="SDR_fam"/>
</dbReference>
<dbReference type="PRINTS" id="PR00081">
    <property type="entry name" value="GDHRDH"/>
</dbReference>
<dbReference type="PANTHER" id="PTHR43639">
    <property type="entry name" value="OXIDOREDUCTASE, SHORT-CHAIN DEHYDROGENASE/REDUCTASE FAMILY (AFU_ORTHOLOGUE AFUA_5G02870)"/>
    <property type="match status" value="1"/>
</dbReference>
<dbReference type="Proteomes" id="UP000613582">
    <property type="component" value="Unassembled WGS sequence"/>
</dbReference>
<evidence type="ECO:0000256" key="2">
    <source>
        <dbReference type="ARBA" id="ARBA00023002"/>
    </source>
</evidence>
<dbReference type="RefSeq" id="WP_188159526.1">
    <property type="nucleotide sequence ID" value="NZ_BMGH01000001.1"/>
</dbReference>
<organism evidence="4 5">
    <name type="scientific">Aquisalinus flavus</name>
    <dbReference type="NCBI Taxonomy" id="1526572"/>
    <lineage>
        <taxon>Bacteria</taxon>
        <taxon>Pseudomonadati</taxon>
        <taxon>Pseudomonadota</taxon>
        <taxon>Alphaproteobacteria</taxon>
        <taxon>Parvularculales</taxon>
        <taxon>Parvularculaceae</taxon>
        <taxon>Aquisalinus</taxon>
    </lineage>
</organism>
<dbReference type="InterPro" id="IPR036291">
    <property type="entry name" value="NAD(P)-bd_dom_sf"/>
</dbReference>
<evidence type="ECO:0000313" key="5">
    <source>
        <dbReference type="Proteomes" id="UP000613582"/>
    </source>
</evidence>
<sequence length="266" mass="28096">MAGRSVIVTGVATGIGRATALRFAGAGERVVIVCKSEEKGRSLAEVIKSQGGDAVFIQAKTAKRLSVHNIIAEALEAYGRVDVLVHCDGLFQSAPFMETTEEQFDTLVDANLRSTFLLNQAVCKQIIKQAGETDDGGVDQAWGSAIINLTTTESVTASANHAVFAATQGAITQLTKAVSMTLAPYGARANAVGIAAIREELDDIEEGKGSRDKASPSTPLARKGEPEEVANTIFFLASRDASFITGQSIYVDGGRLAQYRRGDRTG</sequence>
<dbReference type="FunFam" id="3.40.50.720:FF:000084">
    <property type="entry name" value="Short-chain dehydrogenase reductase"/>
    <property type="match status" value="1"/>
</dbReference>
<reference evidence="4" key="2">
    <citation type="submission" date="2020-09" db="EMBL/GenBank/DDBJ databases">
        <authorList>
            <person name="Sun Q."/>
            <person name="Zhou Y."/>
        </authorList>
    </citation>
    <scope>NUCLEOTIDE SEQUENCE</scope>
    <source>
        <strain evidence="4">CGMCC 1.12921</strain>
    </source>
</reference>
<gene>
    <name evidence="4" type="ORF">GCM10011342_02960</name>
</gene>
<dbReference type="Pfam" id="PF13561">
    <property type="entry name" value="adh_short_C2"/>
    <property type="match status" value="1"/>
</dbReference>
<dbReference type="EMBL" id="BMGH01000001">
    <property type="protein sequence ID" value="GGC97444.1"/>
    <property type="molecule type" value="Genomic_DNA"/>
</dbReference>
<evidence type="ECO:0000256" key="1">
    <source>
        <dbReference type="ARBA" id="ARBA00006484"/>
    </source>
</evidence>
<dbReference type="PANTHER" id="PTHR43639:SF1">
    <property type="entry name" value="SHORT-CHAIN DEHYDROGENASE_REDUCTASE FAMILY PROTEIN"/>
    <property type="match status" value="1"/>
</dbReference>
<reference evidence="4" key="1">
    <citation type="journal article" date="2014" name="Int. J. Syst. Evol. Microbiol.">
        <title>Complete genome sequence of Corynebacterium casei LMG S-19264T (=DSM 44701T), isolated from a smear-ripened cheese.</title>
        <authorList>
            <consortium name="US DOE Joint Genome Institute (JGI-PGF)"/>
            <person name="Walter F."/>
            <person name="Albersmeier A."/>
            <person name="Kalinowski J."/>
            <person name="Ruckert C."/>
        </authorList>
    </citation>
    <scope>NUCLEOTIDE SEQUENCE</scope>
    <source>
        <strain evidence="4">CGMCC 1.12921</strain>
    </source>
</reference>
<keyword evidence="5" id="KW-1185">Reference proteome</keyword>
<name>A0A8J2Y311_9PROT</name>
<dbReference type="SUPFAM" id="SSF51735">
    <property type="entry name" value="NAD(P)-binding Rossmann-fold domains"/>
    <property type="match status" value="1"/>
</dbReference>
<keyword evidence="2" id="KW-0560">Oxidoreductase</keyword>
<accession>A0A8J2Y311</accession>
<protein>
    <submittedName>
        <fullName evidence="4">Dehydrogenase</fullName>
    </submittedName>
</protein>
<dbReference type="GO" id="GO:0016491">
    <property type="term" value="F:oxidoreductase activity"/>
    <property type="evidence" value="ECO:0007669"/>
    <property type="project" value="UniProtKB-KW"/>
</dbReference>
<evidence type="ECO:0000256" key="3">
    <source>
        <dbReference type="SAM" id="MobiDB-lite"/>
    </source>
</evidence>
<dbReference type="CDD" id="cd05233">
    <property type="entry name" value="SDR_c"/>
    <property type="match status" value="1"/>
</dbReference>
<proteinExistence type="inferred from homology"/>
<evidence type="ECO:0000313" key="4">
    <source>
        <dbReference type="EMBL" id="GGC97444.1"/>
    </source>
</evidence>